<feature type="region of interest" description="Disordered" evidence="3">
    <location>
        <begin position="1"/>
        <end position="185"/>
    </location>
</feature>
<accession>A0A1E3QKU0</accession>
<dbReference type="GO" id="GO:0000184">
    <property type="term" value="P:nuclear-transcribed mRNA catabolic process, nonsense-mediated decay"/>
    <property type="evidence" value="ECO:0007669"/>
    <property type="project" value="UniProtKB-KW"/>
</dbReference>
<dbReference type="OrthoDB" id="4026794at2759"/>
<protein>
    <recommendedName>
        <fullName evidence="6">Enhancer of mRNA-decapping protein 1</fullName>
    </recommendedName>
</protein>
<feature type="compositionally biased region" description="Polar residues" evidence="3">
    <location>
        <begin position="25"/>
        <end position="44"/>
    </location>
</feature>
<dbReference type="GeneID" id="30147472"/>
<dbReference type="Proteomes" id="UP000094336">
    <property type="component" value="Unassembled WGS sequence"/>
</dbReference>
<evidence type="ECO:0000256" key="1">
    <source>
        <dbReference type="ARBA" id="ARBA00023161"/>
    </source>
</evidence>
<name>A0A1E3QKU0_9ASCO</name>
<organism evidence="4 5">
    <name type="scientific">Babjeviella inositovora NRRL Y-12698</name>
    <dbReference type="NCBI Taxonomy" id="984486"/>
    <lineage>
        <taxon>Eukaryota</taxon>
        <taxon>Fungi</taxon>
        <taxon>Dikarya</taxon>
        <taxon>Ascomycota</taxon>
        <taxon>Saccharomycotina</taxon>
        <taxon>Pichiomycetes</taxon>
        <taxon>Serinales incertae sedis</taxon>
        <taxon>Babjeviella</taxon>
    </lineage>
</organism>
<dbReference type="RefSeq" id="XP_018983598.1">
    <property type="nucleotide sequence ID" value="XM_019129619.1"/>
</dbReference>
<proteinExistence type="inferred from homology"/>
<comment type="similarity">
    <text evidence="2">Belongs to the EDC family.</text>
</comment>
<dbReference type="EMBL" id="KV454436">
    <property type="protein sequence ID" value="ODQ78270.1"/>
    <property type="molecule type" value="Genomic_DNA"/>
</dbReference>
<sequence length="347" mass="36762">MSETPQPKNNTSPRSNRSSKKSSPAPDTNGKQSKTAIQRSNKVAVSTREKVVSGQTSSPKEKAPGSQSSKKTSRSSKDRAAKSSQKDSSANPPKAYKAQEQTLPDGSAPNFGGSGATTKPKRMSTNPNVISDAVLLNSEKPNVASTTKKELKNRATFPKNQGGNSPKRVETQLLPNGQKVDFGNNGPSEKILAKSKGNSKPLVAVAVEDMGKYAGSSFHVSPAALDLPKPSFKKVSGSDASPVAALLSSGNAPQNLPHSVHPGVVSSPMAYANMPLHMHPAYANYTPYAPPPMMPVQAYPVVPPYGYQHFAPVPPHSPYQNIPHAQHPTGQKMSFNDLIASSSNSRH</sequence>
<evidence type="ECO:0000313" key="5">
    <source>
        <dbReference type="Proteomes" id="UP000094336"/>
    </source>
</evidence>
<dbReference type="InterPro" id="IPR028322">
    <property type="entry name" value="PNRC-like_rgn"/>
</dbReference>
<dbReference type="Pfam" id="PF15365">
    <property type="entry name" value="PNRC"/>
    <property type="match status" value="1"/>
</dbReference>
<gene>
    <name evidence="4" type="ORF">BABINDRAFT_162925</name>
</gene>
<evidence type="ECO:0008006" key="6">
    <source>
        <dbReference type="Google" id="ProtNLM"/>
    </source>
</evidence>
<dbReference type="STRING" id="984486.A0A1E3QKU0"/>
<feature type="compositionally biased region" description="Low complexity" evidence="3">
    <location>
        <begin position="7"/>
        <end position="24"/>
    </location>
</feature>
<reference evidence="5" key="1">
    <citation type="submission" date="2016-05" db="EMBL/GenBank/DDBJ databases">
        <title>Comparative genomics of biotechnologically important yeasts.</title>
        <authorList>
            <consortium name="DOE Joint Genome Institute"/>
            <person name="Riley R."/>
            <person name="Haridas S."/>
            <person name="Wolfe K.H."/>
            <person name="Lopes M.R."/>
            <person name="Hittinger C.T."/>
            <person name="Goker M."/>
            <person name="Salamov A."/>
            <person name="Wisecaver J."/>
            <person name="Long T.M."/>
            <person name="Aerts A.L."/>
            <person name="Barry K."/>
            <person name="Choi C."/>
            <person name="Clum A."/>
            <person name="Coughlan A.Y."/>
            <person name="Deshpande S."/>
            <person name="Douglass A.P."/>
            <person name="Hanson S.J."/>
            <person name="Klenk H.-P."/>
            <person name="Labutti K."/>
            <person name="Lapidus A."/>
            <person name="Lindquist E."/>
            <person name="Lipzen A."/>
            <person name="Meier-Kolthoff J.P."/>
            <person name="Ohm R.A."/>
            <person name="Otillar R.P."/>
            <person name="Pangilinan J."/>
            <person name="Peng Y."/>
            <person name="Rokas A."/>
            <person name="Rosa C.A."/>
            <person name="Scheuner C."/>
            <person name="Sibirny A.A."/>
            <person name="Slot J.C."/>
            <person name="Stielow J.B."/>
            <person name="Sun H."/>
            <person name="Kurtzman C.P."/>
            <person name="Blackwell M."/>
            <person name="Grigoriev I.V."/>
            <person name="Jeffries T.W."/>
        </authorList>
    </citation>
    <scope>NUCLEOTIDE SEQUENCE [LARGE SCALE GENOMIC DNA]</scope>
    <source>
        <strain evidence="5">NRRL Y-12698</strain>
    </source>
</reference>
<dbReference type="AlphaFoldDB" id="A0A1E3QKU0"/>
<evidence type="ECO:0000313" key="4">
    <source>
        <dbReference type="EMBL" id="ODQ78270.1"/>
    </source>
</evidence>
<keyword evidence="5" id="KW-1185">Reference proteome</keyword>
<evidence type="ECO:0000256" key="3">
    <source>
        <dbReference type="SAM" id="MobiDB-lite"/>
    </source>
</evidence>
<keyword evidence="1" id="KW-0866">Nonsense-mediated mRNA decay</keyword>
<evidence type="ECO:0000256" key="2">
    <source>
        <dbReference type="ARBA" id="ARBA00061292"/>
    </source>
</evidence>
<feature type="compositionally biased region" description="Basic and acidic residues" evidence="3">
    <location>
        <begin position="75"/>
        <end position="85"/>
    </location>
</feature>